<evidence type="ECO:0000313" key="2">
    <source>
        <dbReference type="Proteomes" id="UP000253834"/>
    </source>
</evidence>
<name>A0AA86IMZ7_PRIMG</name>
<proteinExistence type="predicted"/>
<dbReference type="Proteomes" id="UP000253834">
    <property type="component" value="Chromosome"/>
</dbReference>
<sequence>MATKLGTQKQVEIEGVTYTLQHPGQRGFTQIQDRCQMSEGRFSSEKFSEEIFKHVVVDPKVSWDYFDGNEDKGIEAHDGYEELIKEASTFLRTGKTTTES</sequence>
<protein>
    <submittedName>
        <fullName evidence="1">Uncharacterized protein</fullName>
    </submittedName>
</protein>
<dbReference type="AlphaFoldDB" id="A0AA86IMZ7"/>
<organism evidence="1 2">
    <name type="scientific">Priestia megaterium</name>
    <name type="common">Bacillus megaterium</name>
    <dbReference type="NCBI Taxonomy" id="1404"/>
    <lineage>
        <taxon>Bacteria</taxon>
        <taxon>Bacillati</taxon>
        <taxon>Bacillota</taxon>
        <taxon>Bacilli</taxon>
        <taxon>Bacillales</taxon>
        <taxon>Bacillaceae</taxon>
        <taxon>Priestia</taxon>
    </lineage>
</organism>
<gene>
    <name evidence="1" type="ORF">CIB87_10660</name>
</gene>
<reference evidence="1 2" key="1">
    <citation type="submission" date="2017-07" db="EMBL/GenBank/DDBJ databases">
        <title>Isolation and development of strain Bacillus megaterium SR7 for enhanced growth and metabolite production under supercritical carbon dioxide.</title>
        <authorList>
            <person name="Freedman A.J.E."/>
            <person name="Peet K.C."/>
            <person name="Boock J.T."/>
            <person name="Penn K."/>
            <person name="Prather K.L.J."/>
            <person name="Thompson J.R."/>
        </authorList>
    </citation>
    <scope>NUCLEOTIDE SEQUENCE [LARGE SCALE GENOMIC DNA]</scope>
    <source>
        <strain evidence="1 2">SR7</strain>
    </source>
</reference>
<dbReference type="EMBL" id="CP022674">
    <property type="protein sequence ID" value="AXI32752.1"/>
    <property type="molecule type" value="Genomic_DNA"/>
</dbReference>
<evidence type="ECO:0000313" key="1">
    <source>
        <dbReference type="EMBL" id="AXI32752.1"/>
    </source>
</evidence>
<accession>A0AA86IMZ7</accession>